<gene>
    <name evidence="1" type="ORF">ANE_LOCUS10406</name>
</gene>
<name>A0A565BF83_9BRAS</name>
<dbReference type="Proteomes" id="UP000489600">
    <property type="component" value="Unassembled WGS sequence"/>
</dbReference>
<accession>A0A565BF83</accession>
<comment type="caution">
    <text evidence="1">The sequence shown here is derived from an EMBL/GenBank/DDBJ whole genome shotgun (WGS) entry which is preliminary data.</text>
</comment>
<evidence type="ECO:0000313" key="2">
    <source>
        <dbReference type="Proteomes" id="UP000489600"/>
    </source>
</evidence>
<sequence>MCSFLPDFKTFNRTKGGLIRLGDPQPLQFAATADVYLDVLLIWMVLRHYALPDSSPPRVFKIAGMFISSSSS</sequence>
<keyword evidence="2" id="KW-1185">Reference proteome</keyword>
<evidence type="ECO:0000313" key="1">
    <source>
        <dbReference type="EMBL" id="VVA99961.1"/>
    </source>
</evidence>
<proteinExistence type="predicted"/>
<organism evidence="1 2">
    <name type="scientific">Arabis nemorensis</name>
    <dbReference type="NCBI Taxonomy" id="586526"/>
    <lineage>
        <taxon>Eukaryota</taxon>
        <taxon>Viridiplantae</taxon>
        <taxon>Streptophyta</taxon>
        <taxon>Embryophyta</taxon>
        <taxon>Tracheophyta</taxon>
        <taxon>Spermatophyta</taxon>
        <taxon>Magnoliopsida</taxon>
        <taxon>eudicotyledons</taxon>
        <taxon>Gunneridae</taxon>
        <taxon>Pentapetalae</taxon>
        <taxon>rosids</taxon>
        <taxon>malvids</taxon>
        <taxon>Brassicales</taxon>
        <taxon>Brassicaceae</taxon>
        <taxon>Arabideae</taxon>
        <taxon>Arabis</taxon>
    </lineage>
</organism>
<protein>
    <submittedName>
        <fullName evidence="1">Uncharacterized protein</fullName>
    </submittedName>
</protein>
<dbReference type="EMBL" id="CABITT030000003">
    <property type="protein sequence ID" value="VVA99961.1"/>
    <property type="molecule type" value="Genomic_DNA"/>
</dbReference>
<reference evidence="1" key="1">
    <citation type="submission" date="2019-07" db="EMBL/GenBank/DDBJ databases">
        <authorList>
            <person name="Dittberner H."/>
        </authorList>
    </citation>
    <scope>NUCLEOTIDE SEQUENCE [LARGE SCALE GENOMIC DNA]</scope>
</reference>
<dbReference type="AlphaFoldDB" id="A0A565BF83"/>